<reference evidence="1" key="1">
    <citation type="submission" date="2023-04" db="EMBL/GenBank/DDBJ databases">
        <title>A chromosome-level genome assembly of the parasitoid wasp Eretmocerus hayati.</title>
        <authorList>
            <person name="Zhong Y."/>
            <person name="Liu S."/>
            <person name="Liu Y."/>
        </authorList>
    </citation>
    <scope>NUCLEOTIDE SEQUENCE</scope>
    <source>
        <strain evidence="1">ZJU_SS_LIU_2023</strain>
    </source>
</reference>
<evidence type="ECO:0000313" key="2">
    <source>
        <dbReference type="Proteomes" id="UP001239111"/>
    </source>
</evidence>
<dbReference type="Proteomes" id="UP001239111">
    <property type="component" value="Chromosome 1"/>
</dbReference>
<evidence type="ECO:0000313" key="1">
    <source>
        <dbReference type="EMBL" id="KAJ8686990.1"/>
    </source>
</evidence>
<organism evidence="1 2">
    <name type="scientific">Eretmocerus hayati</name>
    <dbReference type="NCBI Taxonomy" id="131215"/>
    <lineage>
        <taxon>Eukaryota</taxon>
        <taxon>Metazoa</taxon>
        <taxon>Ecdysozoa</taxon>
        <taxon>Arthropoda</taxon>
        <taxon>Hexapoda</taxon>
        <taxon>Insecta</taxon>
        <taxon>Pterygota</taxon>
        <taxon>Neoptera</taxon>
        <taxon>Endopterygota</taxon>
        <taxon>Hymenoptera</taxon>
        <taxon>Apocrita</taxon>
        <taxon>Proctotrupomorpha</taxon>
        <taxon>Chalcidoidea</taxon>
        <taxon>Aphelinidae</taxon>
        <taxon>Aphelininae</taxon>
        <taxon>Eretmocerus</taxon>
    </lineage>
</organism>
<protein>
    <submittedName>
        <fullName evidence="1">Uncharacterized protein</fullName>
    </submittedName>
</protein>
<name>A0ACC2PU93_9HYME</name>
<proteinExistence type="predicted"/>
<keyword evidence="2" id="KW-1185">Reference proteome</keyword>
<accession>A0ACC2PU93</accession>
<dbReference type="EMBL" id="CM056741">
    <property type="protein sequence ID" value="KAJ8686990.1"/>
    <property type="molecule type" value="Genomic_DNA"/>
</dbReference>
<comment type="caution">
    <text evidence="1">The sequence shown here is derived from an EMBL/GenBank/DDBJ whole genome shotgun (WGS) entry which is preliminary data.</text>
</comment>
<sequence>MAVSTIRSVPLEQWWESQYETVCAQQRSQSTTEIYPDRREKRGSSIHVAHTISESTINKEDVHFKASTHPKKLIESVVKSKRTATTFSPSYETTPYNGERDDSDFTDLPHTKNTRQADSTVILESVTHSTIAPTIPTVDINDNKSKRHTAPQYDQKIDKIQRPPSKSNLKEYTCYCKESECNSKSHCLRDQSYGHRLPVLANSPDREYSDEDDSENDTSAEEFEDLRYAPRHSYLRNMAQITEPSKFNIPFANNVNFDQRVIIRRKNYDSKSNAHPLYRNSMNQALNLHMYDPYGHRYGTFANTFSQIHQGNIIENDPHKDSTSTNPKIHNSYDSKTFDNENCMVLDGRVICRVPSTTKTPVNSVETIDLSNDKVIKNYGYQTTIKPKLPKSEFPKYSSHNGYQTTEATDRNIFANEKGVSNDPELRKDPNFDTAPINEITKAPENKSRPGETQSLSPIRNRDPFNTNQYYPSDTSSHGSNKAALEDIQIPKEFPSQNFHKGMKPASANPQSPISVQKSNATAQTSHSSSSKNSKYPGCVCNAEIGKPTHHGSQSAHQSHSTYNQYAYRYPTQTSSTNTQKYAAYYRIPASGSVSYPTKYDAWGKGKFSRDTSQQSGNTRGPSTYGMKNYAPNYEGFSVMNMARGDETQHKDETRTYSNDCCQNSQRESNNPADSQDSNEIISQSTVIYHASENGLHVSNSEFKPIDSDIQGQSPSKFSLLEHLGVPNQNWHSNISPKSIDPRRNEEITLSSDSSNLGMIEKSRNSKSTENKYGYLEEIYRTRYESPNAQVKDETSTLVTQNPSSALISDGTTQNKVEVKSSTPAISYESLHDPSQQIFWNQKMKDNFLDYVTSYTYAPTYDNFQDESTVSYSSLKLQDIEQTSHNQTLMKDIDDEVRDTAVHTNNLDHSDIYPPQTDFEDSQNEGDSDQMASSQATDSDLHSTTGSSSNDQSETSQKDFLGTNAVQQHSSDSGGIKYRHPKSIYSYASDFGTTIPQQSQGQMNIRSVDYNSAAHQPILSPAYFTSVHSVPINSRTPYKMADYSTYNAPYVYANANFRTIPNQQSLPIRQPLQDYNFGGEIFAQSPSFYDNKPVENKWLEDRQIGSNSRHFYQMYDQIARSNNRGVATGPERTAYEYSPQSNQASFVRSVNKINQDDVVRTDDSETLFKGLEEIILKDHNMTKSSQNLNGKSGYKETFPHGESQESSKNILDEENREKKIQPAKIGHLQNHGNTEITVQSVDDRPSTLFELNHHKQSSHHDVTSIPSSFSRPQLPDDIQNPMNVHQVEQTDVFHRLEDSIGQDNTKAKPGIFLQNVVKKVINNFVPGESQDLIVNYETVPEGVMNTEADLHPKILETPVLRRLFSLPNVENMIVDQASTFYSHLTSSQSDVSPHNVRETFRNIVDQIPPHPTIAPMSAEYSQDHNDQWVTERVTTVMTSLSGTQDSSTKEVFDKIKKIITESALEEEIVKQPVVKNLIIKAVKHALDKERGVIDEHTIRQAFDLLVQPKVRNPVQALDEYGKSNLVPYPEVTTVAPSDFGHKPPPIFTERTLIGDTWVSSVKTLTGLHPNGGSAGYNEERRKALLAKLDELKNQQIPGETDIADDLGSDGRSNTFTTVSSDYASEETPIDDIEDDYDRPIYESDRKPIKYYSPNDRILEYIKNHQVTPDPSFSISTPMTFSFTNEYNDKATTQRANVISTSYTSPTLEGLASTNHYYIVRPPNNNRGISSNRQDVPDTHRDRYGLQHVQDSMPHMQLSNDKRQWNILVEATTRSLESETRTPRNDNFNQLNSQNHRYEMSDRTMGNSYLGRLVPIEYPDPSISNEMRDSDLIWVGDGVRLPLTMRKLTDGTYALTLSDESCQRFQYKECPCCLPTTNNGIVVREKRDGGAAKKKFAGGEMAEYNRKFKKGEPRRDGLINLIAQKIHETSPKENTQKVQFDHEKFLDTINKAYDFAKKVIGVDKLERKDPQRTDDNSGEELHSHPKAETISEIEADKFPAGASNSRTLANYKRKGTGTIDDYLGSNAYSLRRTPYRYQKYAKEDLRVRENINAFKKLLHLIRNAAMGNLDEIYD</sequence>
<gene>
    <name evidence="1" type="ORF">QAD02_022784</name>
</gene>